<dbReference type="PaxDb" id="4577-GRMZM2G002124_P01"/>
<organism evidence="2">
    <name type="scientific">Zea mays</name>
    <name type="common">Maize</name>
    <dbReference type="NCBI Taxonomy" id="4577"/>
    <lineage>
        <taxon>Eukaryota</taxon>
        <taxon>Viridiplantae</taxon>
        <taxon>Streptophyta</taxon>
        <taxon>Embryophyta</taxon>
        <taxon>Tracheophyta</taxon>
        <taxon>Spermatophyta</taxon>
        <taxon>Magnoliopsida</taxon>
        <taxon>Liliopsida</taxon>
        <taxon>Poales</taxon>
        <taxon>Poaceae</taxon>
        <taxon>PACMAD clade</taxon>
        <taxon>Panicoideae</taxon>
        <taxon>Andropogonodae</taxon>
        <taxon>Andropogoneae</taxon>
        <taxon>Tripsacinae</taxon>
        <taxon>Zea</taxon>
    </lineage>
</organism>
<dbReference type="EMBL" id="CM000781">
    <property type="protein sequence ID" value="AQK76279.1"/>
    <property type="molecule type" value="Genomic_DNA"/>
</dbReference>
<dbReference type="InParanoid" id="A0A1D6HPS9"/>
<dbReference type="ExpressionAtlas" id="A0A1D6HPS9">
    <property type="expression patterns" value="baseline and differential"/>
</dbReference>
<dbReference type="Gene3D" id="1.10.510.10">
    <property type="entry name" value="Transferase(Phosphotransferase) domain 1"/>
    <property type="match status" value="1"/>
</dbReference>
<protein>
    <submittedName>
        <fullName evidence="2">Protein kinase superfamily protein</fullName>
    </submittedName>
</protein>
<dbReference type="AlphaFoldDB" id="A0A1D6HPS9"/>
<reference evidence="2" key="1">
    <citation type="submission" date="2015-12" db="EMBL/GenBank/DDBJ databases">
        <title>Update maize B73 reference genome by single molecule sequencing technologies.</title>
        <authorList>
            <consortium name="Maize Genome Sequencing Project"/>
            <person name="Ware D."/>
        </authorList>
    </citation>
    <scope>NUCLEOTIDE SEQUENCE</scope>
    <source>
        <tissue evidence="2">Seedling</tissue>
    </source>
</reference>
<dbReference type="InterPro" id="IPR011009">
    <property type="entry name" value="Kinase-like_dom_sf"/>
</dbReference>
<dbReference type="SMR" id="A0A1D6HPS9"/>
<dbReference type="OMA" id="CHLHGKQ"/>
<name>A0A1D6HPS9_MAIZE</name>
<feature type="region of interest" description="Disordered" evidence="1">
    <location>
        <begin position="235"/>
        <end position="283"/>
    </location>
</feature>
<feature type="compositionally biased region" description="Low complexity" evidence="1">
    <location>
        <begin position="31"/>
        <end position="43"/>
    </location>
</feature>
<feature type="region of interest" description="Disordered" evidence="1">
    <location>
        <begin position="1"/>
        <end position="43"/>
    </location>
</feature>
<dbReference type="PROSITE" id="PS50011">
    <property type="entry name" value="PROTEIN_KINASE_DOM"/>
    <property type="match status" value="1"/>
</dbReference>
<dbReference type="InterPro" id="IPR000719">
    <property type="entry name" value="Prot_kinase_dom"/>
</dbReference>
<dbReference type="GO" id="GO:0005524">
    <property type="term" value="F:ATP binding"/>
    <property type="evidence" value="ECO:0007669"/>
    <property type="project" value="InterPro"/>
</dbReference>
<evidence type="ECO:0000313" key="2">
    <source>
        <dbReference type="EMBL" id="AQK76279.1"/>
    </source>
</evidence>
<dbReference type="IntAct" id="A0A1D6HPS9">
    <property type="interactions" value="1"/>
</dbReference>
<feature type="compositionally biased region" description="Low complexity" evidence="1">
    <location>
        <begin position="7"/>
        <end position="20"/>
    </location>
</feature>
<dbReference type="PANTHER" id="PTHR46863:SF1">
    <property type="entry name" value="PROTEIN KINASE SUPERFAMILY PROTEIN"/>
    <property type="match status" value="1"/>
</dbReference>
<accession>A0A1D6HPS9</accession>
<dbReference type="SUPFAM" id="SSF56112">
    <property type="entry name" value="Protein kinase-like (PK-like)"/>
    <property type="match status" value="1"/>
</dbReference>
<proteinExistence type="predicted"/>
<keyword evidence="2" id="KW-0808">Transferase</keyword>
<dbReference type="PANTHER" id="PTHR46863">
    <property type="entry name" value="OS09G0572100 PROTEIN"/>
    <property type="match status" value="1"/>
</dbReference>
<feature type="compositionally biased region" description="Gly residues" evidence="1">
    <location>
        <begin position="248"/>
        <end position="257"/>
    </location>
</feature>
<dbReference type="Pfam" id="PF00069">
    <property type="entry name" value="Pkinase"/>
    <property type="match status" value="1"/>
</dbReference>
<dbReference type="eggNOG" id="KOG1187">
    <property type="taxonomic scope" value="Eukaryota"/>
</dbReference>
<sequence>MCKSKSDIAASTSSSAMAASTPRHHRSPRTTSTSFPEVSSYSTSSSFTASSLAAFRDSLPELPLLFTFQDLAAATANFSAAHRLVPAAPSSNSFRCALRGHPAAVFRRPLRRDARDVAARLAALGHCHHAAIARLLGAAASPDRTTLFLAYELVPNASPLSVLLRNPKNPSFTPLASWHSRLQLAVDVCDALYYVHLQADTVHNRLSASSVLVCGDGPLPRAKIAHFGAADLAGELPVEHKDDDDDGGGGGSRGSSGSGDNRRTRSRGRRIEGTRGYMAPELVAGGPPSRRSDVFALGVVLLELVSGQEPVRYELLNRGTGEYERTSLIDTAAAAVAEGMRRWVDRRLRDSFPVDAAQSLTTLALLCVAKDPLARPDMSRVAAKVSKLFLEAQEWAAKFKVPTDISISIAPRLPRLVFLAVDDVDVSEFWWSVQLLLLMMWMCLNSDGQFNEKTAAAAPIFFGQRQRPWNQVA</sequence>
<dbReference type="FunCoup" id="A0A1D6HPS9">
    <property type="interactions" value="2428"/>
</dbReference>
<keyword evidence="2" id="KW-0418">Kinase</keyword>
<dbReference type="GO" id="GO:0004672">
    <property type="term" value="F:protein kinase activity"/>
    <property type="evidence" value="ECO:0007669"/>
    <property type="project" value="InterPro"/>
</dbReference>
<evidence type="ECO:0000256" key="1">
    <source>
        <dbReference type="SAM" id="MobiDB-lite"/>
    </source>
</evidence>
<gene>
    <name evidence="2" type="ORF">ZEAMMB73_Zm00001d018502</name>
</gene>